<name>A0AB39MB76_9ACTN</name>
<proteinExistence type="predicted"/>
<evidence type="ECO:0000313" key="1">
    <source>
        <dbReference type="EMBL" id="XDQ03114.1"/>
    </source>
</evidence>
<protein>
    <recommendedName>
        <fullName evidence="2">GNAT family N-acetyltransferase</fullName>
    </recommendedName>
</protein>
<dbReference type="EMBL" id="CP163431">
    <property type="protein sequence ID" value="XDQ03114.1"/>
    <property type="molecule type" value="Genomic_DNA"/>
</dbReference>
<sequence length="71" mass="7662">MAHVLGRGRYHGFRVLATDGSTGELVGFSEWYVSPETGAYLPFGGDWSACDYGLHDHHQGDTEQPAVPLAA</sequence>
<gene>
    <name evidence="1" type="ORF">AB5J58_24500</name>
</gene>
<reference evidence="1" key="1">
    <citation type="submission" date="2024-07" db="EMBL/GenBank/DDBJ databases">
        <authorList>
            <person name="Yu S.T."/>
        </authorList>
    </citation>
    <scope>NUCLEOTIDE SEQUENCE</scope>
    <source>
        <strain evidence="1">R08</strain>
    </source>
</reference>
<dbReference type="RefSeq" id="WP_319359903.1">
    <property type="nucleotide sequence ID" value="NZ_CP163431.1"/>
</dbReference>
<organism evidence="1">
    <name type="scientific">Streptomyces sp. R08</name>
    <dbReference type="NCBI Taxonomy" id="3238624"/>
    <lineage>
        <taxon>Bacteria</taxon>
        <taxon>Bacillati</taxon>
        <taxon>Actinomycetota</taxon>
        <taxon>Actinomycetes</taxon>
        <taxon>Kitasatosporales</taxon>
        <taxon>Streptomycetaceae</taxon>
        <taxon>Streptomyces</taxon>
    </lineage>
</organism>
<accession>A0AB39MB76</accession>
<evidence type="ECO:0008006" key="2">
    <source>
        <dbReference type="Google" id="ProtNLM"/>
    </source>
</evidence>
<dbReference type="AlphaFoldDB" id="A0AB39MB76"/>